<sequence>MSQSRSKLTLGQLAKRVGLARSSILYYESIGLLAPHGRSPAGYRFYGESELDRLLTIRRLRESGLALADIRSILSPSEESAARGGTGPMALLEKRLLGLSQEVQRIRKQQRDLARLLAAPDVLNGRQHWDKESWVELLRRAGFNEEAMHLWHIEFEREDPDQHASFLKLLGLDPAEVARIRCWSRVKTDK</sequence>
<evidence type="ECO:0000256" key="2">
    <source>
        <dbReference type="SAM" id="Coils"/>
    </source>
</evidence>
<evidence type="ECO:0000313" key="5">
    <source>
        <dbReference type="Proteomes" id="UP000243359"/>
    </source>
</evidence>
<dbReference type="PROSITE" id="PS50937">
    <property type="entry name" value="HTH_MERR_2"/>
    <property type="match status" value="1"/>
</dbReference>
<keyword evidence="1 4" id="KW-0238">DNA-binding</keyword>
<evidence type="ECO:0000256" key="1">
    <source>
        <dbReference type="ARBA" id="ARBA00023125"/>
    </source>
</evidence>
<dbReference type="PANTHER" id="PTHR30204">
    <property type="entry name" value="REDOX-CYCLING DRUG-SENSING TRANSCRIPTIONAL ACTIVATOR SOXR"/>
    <property type="match status" value="1"/>
</dbReference>
<dbReference type="PANTHER" id="PTHR30204:SF90">
    <property type="entry name" value="HTH-TYPE TRANSCRIPTIONAL ACTIVATOR MTA"/>
    <property type="match status" value="1"/>
</dbReference>
<dbReference type="SUPFAM" id="SSF46955">
    <property type="entry name" value="Putative DNA-binding domain"/>
    <property type="match status" value="1"/>
</dbReference>
<name>A0A1H1UFT8_9PSED</name>
<protein>
    <submittedName>
        <fullName evidence="4">DNA-binding transcriptional regulator, MerR family</fullName>
    </submittedName>
</protein>
<dbReference type="OrthoDB" id="9808480at2"/>
<dbReference type="Pfam" id="PF13411">
    <property type="entry name" value="MerR_1"/>
    <property type="match status" value="1"/>
</dbReference>
<dbReference type="GO" id="GO:0003677">
    <property type="term" value="F:DNA binding"/>
    <property type="evidence" value="ECO:0007669"/>
    <property type="project" value="UniProtKB-KW"/>
</dbReference>
<evidence type="ECO:0000259" key="3">
    <source>
        <dbReference type="PROSITE" id="PS50937"/>
    </source>
</evidence>
<evidence type="ECO:0000313" key="4">
    <source>
        <dbReference type="EMBL" id="SDS71250.1"/>
    </source>
</evidence>
<accession>A0A1H1UFT8</accession>
<dbReference type="GO" id="GO:0003700">
    <property type="term" value="F:DNA-binding transcription factor activity"/>
    <property type="evidence" value="ECO:0007669"/>
    <property type="project" value="InterPro"/>
</dbReference>
<dbReference type="InterPro" id="IPR009061">
    <property type="entry name" value="DNA-bd_dom_put_sf"/>
</dbReference>
<dbReference type="SMART" id="SM00422">
    <property type="entry name" value="HTH_MERR"/>
    <property type="match status" value="1"/>
</dbReference>
<dbReference type="STRING" id="1392877.SAMN05216221_2440"/>
<gene>
    <name evidence="4" type="ORF">SAMN05216221_2440</name>
</gene>
<dbReference type="InterPro" id="IPR047057">
    <property type="entry name" value="MerR_fam"/>
</dbReference>
<feature type="domain" description="HTH merR-type" evidence="3">
    <location>
        <begin position="7"/>
        <end position="76"/>
    </location>
</feature>
<keyword evidence="2" id="KW-0175">Coiled coil</keyword>
<dbReference type="RefSeq" id="WP_090349194.1">
    <property type="nucleotide sequence ID" value="NZ_LT629751.1"/>
</dbReference>
<organism evidence="4 5">
    <name type="scientific">Pseudomonas oryzae</name>
    <dbReference type="NCBI Taxonomy" id="1392877"/>
    <lineage>
        <taxon>Bacteria</taxon>
        <taxon>Pseudomonadati</taxon>
        <taxon>Pseudomonadota</taxon>
        <taxon>Gammaproteobacteria</taxon>
        <taxon>Pseudomonadales</taxon>
        <taxon>Pseudomonadaceae</taxon>
        <taxon>Pseudomonas</taxon>
    </lineage>
</organism>
<dbReference type="InterPro" id="IPR000551">
    <property type="entry name" value="MerR-type_HTH_dom"/>
</dbReference>
<dbReference type="Gene3D" id="1.10.1660.10">
    <property type="match status" value="1"/>
</dbReference>
<proteinExistence type="predicted"/>
<feature type="coiled-coil region" evidence="2">
    <location>
        <begin position="89"/>
        <end position="119"/>
    </location>
</feature>
<dbReference type="PRINTS" id="PR00040">
    <property type="entry name" value="HTHMERR"/>
</dbReference>
<reference evidence="5" key="1">
    <citation type="submission" date="2016-10" db="EMBL/GenBank/DDBJ databases">
        <authorList>
            <person name="Varghese N."/>
            <person name="Submissions S."/>
        </authorList>
    </citation>
    <scope>NUCLEOTIDE SEQUENCE [LARGE SCALE GENOMIC DNA]</scope>
    <source>
        <strain evidence="5">KCTC 32247</strain>
    </source>
</reference>
<dbReference type="EMBL" id="LT629751">
    <property type="protein sequence ID" value="SDS71250.1"/>
    <property type="molecule type" value="Genomic_DNA"/>
</dbReference>
<keyword evidence="5" id="KW-1185">Reference proteome</keyword>
<dbReference type="Proteomes" id="UP000243359">
    <property type="component" value="Chromosome I"/>
</dbReference>
<dbReference type="AlphaFoldDB" id="A0A1H1UFT8"/>